<dbReference type="Proteomes" id="UP001168877">
    <property type="component" value="Unassembled WGS sequence"/>
</dbReference>
<evidence type="ECO:0000313" key="4">
    <source>
        <dbReference type="Proteomes" id="UP001168877"/>
    </source>
</evidence>
<feature type="region of interest" description="Disordered" evidence="2">
    <location>
        <begin position="519"/>
        <end position="541"/>
    </location>
</feature>
<evidence type="ECO:0000313" key="3">
    <source>
        <dbReference type="EMBL" id="KAK0576357.1"/>
    </source>
</evidence>
<protein>
    <submittedName>
        <fullName evidence="3">Uncharacterized protein</fullName>
    </submittedName>
</protein>
<dbReference type="AlphaFoldDB" id="A0AA39VEA7"/>
<feature type="compositionally biased region" description="Polar residues" evidence="2">
    <location>
        <begin position="398"/>
        <end position="413"/>
    </location>
</feature>
<name>A0AA39VEA7_ACESA</name>
<reference evidence="3" key="1">
    <citation type="journal article" date="2022" name="Plant J.">
        <title>Strategies of tolerance reflected in two North American maple genomes.</title>
        <authorList>
            <person name="McEvoy S.L."/>
            <person name="Sezen U.U."/>
            <person name="Trouern-Trend A."/>
            <person name="McMahon S.M."/>
            <person name="Schaberg P.G."/>
            <person name="Yang J."/>
            <person name="Wegrzyn J.L."/>
            <person name="Swenson N.G."/>
        </authorList>
    </citation>
    <scope>NUCLEOTIDE SEQUENCE</scope>
    <source>
        <strain evidence="3">NS2018</strain>
    </source>
</reference>
<evidence type="ECO:0000256" key="1">
    <source>
        <dbReference type="SAM" id="Coils"/>
    </source>
</evidence>
<keyword evidence="4" id="KW-1185">Reference proteome</keyword>
<organism evidence="3 4">
    <name type="scientific">Acer saccharum</name>
    <name type="common">Sugar maple</name>
    <dbReference type="NCBI Taxonomy" id="4024"/>
    <lineage>
        <taxon>Eukaryota</taxon>
        <taxon>Viridiplantae</taxon>
        <taxon>Streptophyta</taxon>
        <taxon>Embryophyta</taxon>
        <taxon>Tracheophyta</taxon>
        <taxon>Spermatophyta</taxon>
        <taxon>Magnoliopsida</taxon>
        <taxon>eudicotyledons</taxon>
        <taxon>Gunneridae</taxon>
        <taxon>Pentapetalae</taxon>
        <taxon>rosids</taxon>
        <taxon>malvids</taxon>
        <taxon>Sapindales</taxon>
        <taxon>Sapindaceae</taxon>
        <taxon>Hippocastanoideae</taxon>
        <taxon>Acereae</taxon>
        <taxon>Acer</taxon>
    </lineage>
</organism>
<reference evidence="3" key="2">
    <citation type="submission" date="2023-06" db="EMBL/GenBank/DDBJ databases">
        <authorList>
            <person name="Swenson N.G."/>
            <person name="Wegrzyn J.L."/>
            <person name="Mcevoy S.L."/>
        </authorList>
    </citation>
    <scope>NUCLEOTIDE SEQUENCE</scope>
    <source>
        <strain evidence="3">NS2018</strain>
        <tissue evidence="3">Leaf</tissue>
    </source>
</reference>
<feature type="region of interest" description="Disordered" evidence="2">
    <location>
        <begin position="398"/>
        <end position="469"/>
    </location>
</feature>
<evidence type="ECO:0000256" key="2">
    <source>
        <dbReference type="SAM" id="MobiDB-lite"/>
    </source>
</evidence>
<dbReference type="EMBL" id="JAUESC010000386">
    <property type="protein sequence ID" value="KAK0576357.1"/>
    <property type="molecule type" value="Genomic_DNA"/>
</dbReference>
<comment type="caution">
    <text evidence="3">The sequence shown here is derived from an EMBL/GenBank/DDBJ whole genome shotgun (WGS) entry which is preliminary data.</text>
</comment>
<proteinExistence type="predicted"/>
<accession>A0AA39VEA7</accession>
<feature type="coiled-coil region" evidence="1">
    <location>
        <begin position="621"/>
        <end position="694"/>
    </location>
</feature>
<sequence length="723" mass="81079">MPSLISVDLVYQRGQLCFLFCFFIGEREEEKERKEKKEKTEEKSGKRRREKRENLLHFPAKFGHRIFDACLNPDIMVNKALKGPCLLADQGECTQSDIEDHRGIQDFLPYSTDVTFHLPGDNAAWNPPPGCVAIYGFMFCCGVTLPIPGFIARFLSSIKCAPMQLTPNAYRNLMGLYCLWRDLNFGEPSVNEIKHCLILQKSINEAGSYYLGSYHPSRWMPVGEDGKRMEGKLDLPIKEDVPKKNRLIWGAPSSNKYWKGSWFFVQGNWGRKPSDGSDGTDLEIPHHFCKARTYTDQPKLTKEETDRVSQAVQTPMDSRNFKTLVTTEKLKAFGLIPALINDRNHNLDPILGKTLRALKSVKVVSKEDAKVAERQGIAPPDDPDVADSLDFPMPTPNVVTASSHVTTPTSKSKVGSPPRGLKIHAGGPGKRKGEKLFSHKGPKTTRTLSIPLQPKKGTSELTGSEPIDSVFRDLGPLTEQRVSKNVTTEPPPILHDGDFPILTDQPLDRNIPRPSASLSGFFGGEGSTHPKPAAATGPSLPDPDTLDPSVALRWVMSGELSFGPTGDFESFIKDDLIDQYQRSLHFMTMVRFFLFPMVCFSGFWTNPLCISCLPFQFLRKCDLVAKDREKLADQVKNLTEERMKLLADNVNLRASHEKALAVEKKKNEEGGRRIAALEKQRDSLNFHFREYERDFETVKTELGVLSAFSNALPLSRRLPIKSS</sequence>
<feature type="compositionally biased region" description="Basic residues" evidence="2">
    <location>
        <begin position="429"/>
        <end position="443"/>
    </location>
</feature>
<gene>
    <name evidence="3" type="ORF">LWI29_016023</name>
</gene>
<keyword evidence="1" id="KW-0175">Coiled coil</keyword>